<dbReference type="RefSeq" id="XP_018444831.2">
    <property type="nucleotide sequence ID" value="XM_018589329.2"/>
</dbReference>
<dbReference type="InterPro" id="IPR005333">
    <property type="entry name" value="Transcription_factor_TCP"/>
</dbReference>
<feature type="compositionally biased region" description="Acidic residues" evidence="6">
    <location>
        <begin position="164"/>
        <end position="174"/>
    </location>
</feature>
<dbReference type="GO" id="GO:2000032">
    <property type="term" value="P:regulation of secondary shoot formation"/>
    <property type="evidence" value="ECO:0007669"/>
    <property type="project" value="TreeGrafter"/>
</dbReference>
<dbReference type="KEGG" id="rsz:108816761"/>
<dbReference type="GO" id="GO:0043565">
    <property type="term" value="F:sequence-specific DNA binding"/>
    <property type="evidence" value="ECO:0007669"/>
    <property type="project" value="TreeGrafter"/>
</dbReference>
<dbReference type="GO" id="GO:0003700">
    <property type="term" value="F:DNA-binding transcription factor activity"/>
    <property type="evidence" value="ECO:0007669"/>
    <property type="project" value="InterPro"/>
</dbReference>
<keyword evidence="5" id="KW-0539">Nucleus</keyword>
<dbReference type="GO" id="GO:0005634">
    <property type="term" value="C:nucleus"/>
    <property type="evidence" value="ECO:0007669"/>
    <property type="project" value="UniProtKB-SubCell"/>
</dbReference>
<evidence type="ECO:0000256" key="4">
    <source>
        <dbReference type="ARBA" id="ARBA00023163"/>
    </source>
</evidence>
<evidence type="ECO:0000313" key="8">
    <source>
        <dbReference type="Proteomes" id="UP000504610"/>
    </source>
</evidence>
<evidence type="ECO:0000256" key="5">
    <source>
        <dbReference type="ARBA" id="ARBA00023242"/>
    </source>
</evidence>
<dbReference type="PROSITE" id="PS51369">
    <property type="entry name" value="TCP"/>
    <property type="match status" value="1"/>
</dbReference>
<evidence type="ECO:0000256" key="6">
    <source>
        <dbReference type="SAM" id="MobiDB-lite"/>
    </source>
</evidence>
<reference evidence="9" key="2">
    <citation type="submission" date="2025-08" db="UniProtKB">
        <authorList>
            <consortium name="RefSeq"/>
        </authorList>
    </citation>
    <scope>IDENTIFICATION</scope>
    <source>
        <tissue evidence="9">Leaf</tissue>
    </source>
</reference>
<keyword evidence="8" id="KW-1185">Reference proteome</keyword>
<evidence type="ECO:0000256" key="1">
    <source>
        <dbReference type="ARBA" id="ARBA00004123"/>
    </source>
</evidence>
<keyword evidence="4" id="KW-0804">Transcription</keyword>
<evidence type="ECO:0000256" key="2">
    <source>
        <dbReference type="ARBA" id="ARBA00023015"/>
    </source>
</evidence>
<feature type="region of interest" description="Disordered" evidence="6">
    <location>
        <begin position="156"/>
        <end position="181"/>
    </location>
</feature>
<evidence type="ECO:0000256" key="3">
    <source>
        <dbReference type="ARBA" id="ARBA00023125"/>
    </source>
</evidence>
<accession>A0A6J0KBK3</accession>
<keyword evidence="2" id="KW-0805">Transcription regulation</keyword>
<dbReference type="InterPro" id="IPR017887">
    <property type="entry name" value="TF_TCP_subgr"/>
</dbReference>
<organism evidence="8 9">
    <name type="scientific">Raphanus sativus</name>
    <name type="common">Radish</name>
    <name type="synonym">Raphanus raphanistrum var. sativus</name>
    <dbReference type="NCBI Taxonomy" id="3726"/>
    <lineage>
        <taxon>Eukaryota</taxon>
        <taxon>Viridiplantae</taxon>
        <taxon>Streptophyta</taxon>
        <taxon>Embryophyta</taxon>
        <taxon>Tracheophyta</taxon>
        <taxon>Spermatophyta</taxon>
        <taxon>Magnoliopsida</taxon>
        <taxon>eudicotyledons</taxon>
        <taxon>Gunneridae</taxon>
        <taxon>Pentapetalae</taxon>
        <taxon>rosids</taxon>
        <taxon>malvids</taxon>
        <taxon>Brassicales</taxon>
        <taxon>Brassicaceae</taxon>
        <taxon>Brassiceae</taxon>
        <taxon>Raphanus</taxon>
    </lineage>
</organism>
<evidence type="ECO:0000313" key="9">
    <source>
        <dbReference type="RefSeq" id="XP_018444831.2"/>
    </source>
</evidence>
<dbReference type="GeneID" id="108816761"/>
<protein>
    <submittedName>
        <fullName evidence="9">Transcription factor TCP1</fullName>
    </submittedName>
</protein>
<sequence length="353" mass="40578">MSFSNNDYNNGNNRVYPLSLYFSPLAGYQDIIRSPYNHQPTPSPGHMASAVPESLINYMTFSSNHAVNQQGFEIPEVSREIKKAVKKDRHSKIQTGQGLRDRRVRLSIGIARQFFDLQDMLGFDKASKTLDWLLKKSKRAIKELVQEKKLNNTNEDFRNIGGEVGEEEEEEEEDGDKRFVYGSSPDSCEEEVVCEVKKAHKRKTKIEVSNISSKGSNAKARGKAREITREMTYDHPETISEITQKTEIMDQPKRSIIFNEGEDMIHSLYKEATQEFESQECILSKTKVNLPTNMDHSYNQNYETSMLKDQGSSSNYNNILPQNLDFYYDQNPFIDQPFCAATNTSFPRGKFWI</sequence>
<name>A0A6J0KBK3_RAPSA</name>
<reference evidence="8" key="1">
    <citation type="journal article" date="2019" name="Database">
        <title>The radish genome database (RadishGD): an integrated information resource for radish genomics.</title>
        <authorList>
            <person name="Yu H.J."/>
            <person name="Baek S."/>
            <person name="Lee Y.J."/>
            <person name="Cho A."/>
            <person name="Mun J.H."/>
        </authorList>
    </citation>
    <scope>NUCLEOTIDE SEQUENCE [LARGE SCALE GENOMIC DNA]</scope>
    <source>
        <strain evidence="8">cv. WK10039</strain>
    </source>
</reference>
<dbReference type="Pfam" id="PF03634">
    <property type="entry name" value="TCP"/>
    <property type="match status" value="1"/>
</dbReference>
<gene>
    <name evidence="9" type="primary">LOC108816761</name>
</gene>
<keyword evidence="3" id="KW-0238">DNA-binding</keyword>
<comment type="subcellular location">
    <subcellularLocation>
        <location evidence="1">Nucleus</location>
    </subcellularLocation>
</comment>
<dbReference type="Proteomes" id="UP000504610">
    <property type="component" value="Chromosome 7"/>
</dbReference>
<proteinExistence type="predicted"/>
<evidence type="ECO:0000259" key="7">
    <source>
        <dbReference type="PROSITE" id="PS51369"/>
    </source>
</evidence>
<dbReference type="AlphaFoldDB" id="A0A6J0KBK3"/>
<dbReference type="PANTHER" id="PTHR31072:SF224">
    <property type="entry name" value="TRANSCRIPTION FACTOR TCP1"/>
    <property type="match status" value="1"/>
</dbReference>
<dbReference type="OrthoDB" id="1896834at2759"/>
<dbReference type="PANTHER" id="PTHR31072">
    <property type="entry name" value="TRANSCRIPTION FACTOR TCP4-RELATED"/>
    <property type="match status" value="1"/>
</dbReference>
<feature type="domain" description="TCP" evidence="7">
    <location>
        <begin position="86"/>
        <end position="144"/>
    </location>
</feature>